<accession>A0AAV4UIG7</accession>
<comment type="caution">
    <text evidence="2">The sequence shown here is derived from an EMBL/GenBank/DDBJ whole genome shotgun (WGS) entry which is preliminary data.</text>
</comment>
<gene>
    <name evidence="2" type="ORF">CEXT_699911</name>
</gene>
<protein>
    <submittedName>
        <fullName evidence="2">Uncharacterized protein</fullName>
    </submittedName>
</protein>
<evidence type="ECO:0000256" key="1">
    <source>
        <dbReference type="SAM" id="MobiDB-lite"/>
    </source>
</evidence>
<feature type="region of interest" description="Disordered" evidence="1">
    <location>
        <begin position="22"/>
        <end position="47"/>
    </location>
</feature>
<reference evidence="2 3" key="1">
    <citation type="submission" date="2021-06" db="EMBL/GenBank/DDBJ databases">
        <title>Caerostris extrusa draft genome.</title>
        <authorList>
            <person name="Kono N."/>
            <person name="Arakawa K."/>
        </authorList>
    </citation>
    <scope>NUCLEOTIDE SEQUENCE [LARGE SCALE GENOMIC DNA]</scope>
</reference>
<dbReference type="AlphaFoldDB" id="A0AAV4UIG7"/>
<proteinExistence type="predicted"/>
<keyword evidence="3" id="KW-1185">Reference proteome</keyword>
<dbReference type="EMBL" id="BPLR01012937">
    <property type="protein sequence ID" value="GIY57641.1"/>
    <property type="molecule type" value="Genomic_DNA"/>
</dbReference>
<dbReference type="Proteomes" id="UP001054945">
    <property type="component" value="Unassembled WGS sequence"/>
</dbReference>
<name>A0AAV4UIG7_CAEEX</name>
<evidence type="ECO:0000313" key="2">
    <source>
        <dbReference type="EMBL" id="GIY57641.1"/>
    </source>
</evidence>
<feature type="non-terminal residue" evidence="2">
    <location>
        <position position="1"/>
    </location>
</feature>
<sequence>IKDLSIPESLFQNMKRVSQPALACESSGSWEKDENQTLSKKKHYRNDPESLVEPIQLDQQRQISQQSTSGADHNTPLKTNYFMKLLRKTVQMVQSRSESADR</sequence>
<evidence type="ECO:0000313" key="3">
    <source>
        <dbReference type="Proteomes" id="UP001054945"/>
    </source>
</evidence>
<organism evidence="2 3">
    <name type="scientific">Caerostris extrusa</name>
    <name type="common">Bark spider</name>
    <name type="synonym">Caerostris bankana</name>
    <dbReference type="NCBI Taxonomy" id="172846"/>
    <lineage>
        <taxon>Eukaryota</taxon>
        <taxon>Metazoa</taxon>
        <taxon>Ecdysozoa</taxon>
        <taxon>Arthropoda</taxon>
        <taxon>Chelicerata</taxon>
        <taxon>Arachnida</taxon>
        <taxon>Araneae</taxon>
        <taxon>Araneomorphae</taxon>
        <taxon>Entelegynae</taxon>
        <taxon>Araneoidea</taxon>
        <taxon>Araneidae</taxon>
        <taxon>Caerostris</taxon>
    </lineage>
</organism>